<protein>
    <submittedName>
        <fullName evidence="5">52 kDa repressor of the inhibitor of the protein kinase-like</fullName>
    </submittedName>
</protein>
<keyword evidence="4" id="KW-1185">Reference proteome</keyword>
<evidence type="ECO:0000313" key="5">
    <source>
        <dbReference type="RefSeq" id="XP_065668432.1"/>
    </source>
</evidence>
<dbReference type="PANTHER" id="PTHR46289:SF16">
    <property type="entry name" value="52 KDA REPRESSOR OF THE INHIBITOR OF THE PROTEIN KINASE"/>
    <property type="match status" value="1"/>
</dbReference>
<feature type="domain" description="HAT C-terminal dimerisation" evidence="2">
    <location>
        <begin position="1001"/>
        <end position="1055"/>
    </location>
</feature>
<accession>A0ABM4D2E9</accession>
<dbReference type="Proteomes" id="UP001652625">
    <property type="component" value="Chromosome 12"/>
</dbReference>
<feature type="domain" description="DUF4371" evidence="3">
    <location>
        <begin position="493"/>
        <end position="674"/>
    </location>
</feature>
<gene>
    <name evidence="5" type="primary">LOC136088512</name>
</gene>
<reference evidence="5" key="1">
    <citation type="submission" date="2025-08" db="UniProtKB">
        <authorList>
            <consortium name="RefSeq"/>
        </authorList>
    </citation>
    <scope>IDENTIFICATION</scope>
</reference>
<feature type="region of interest" description="Disordered" evidence="1">
    <location>
        <begin position="32"/>
        <end position="51"/>
    </location>
</feature>
<dbReference type="Pfam" id="PF05699">
    <property type="entry name" value="Dimer_Tnp_hAT"/>
    <property type="match status" value="1"/>
</dbReference>
<evidence type="ECO:0000313" key="4">
    <source>
        <dbReference type="Proteomes" id="UP001652625"/>
    </source>
</evidence>
<dbReference type="InterPro" id="IPR052958">
    <property type="entry name" value="IFN-induced_PKR_regulator"/>
</dbReference>
<evidence type="ECO:0000256" key="1">
    <source>
        <dbReference type="SAM" id="MobiDB-lite"/>
    </source>
</evidence>
<dbReference type="InterPro" id="IPR012337">
    <property type="entry name" value="RNaseH-like_sf"/>
</dbReference>
<proteinExistence type="predicted"/>
<evidence type="ECO:0000259" key="2">
    <source>
        <dbReference type="Pfam" id="PF05699"/>
    </source>
</evidence>
<dbReference type="SUPFAM" id="SSF53098">
    <property type="entry name" value="Ribonuclease H-like"/>
    <property type="match status" value="1"/>
</dbReference>
<dbReference type="GeneID" id="136088512"/>
<name>A0ABM4D2E9_HYDVU</name>
<dbReference type="PANTHER" id="PTHR46289">
    <property type="entry name" value="52 KDA REPRESSOR OF THE INHIBITOR OF THE PROTEIN KINASE-LIKE PROTEIN-RELATED"/>
    <property type="match status" value="1"/>
</dbReference>
<evidence type="ECO:0000259" key="3">
    <source>
        <dbReference type="Pfam" id="PF14291"/>
    </source>
</evidence>
<sequence>MNFLVSNAIKARHLPNIRKYKNQLTEELKVLNNKSPVQPHSQASENTEMDRFIPKQEDTKDYVALRSSEDGNCLYSSASLLSNSSLKTVNVLRLLTSIELFEKVSYYARYSLFVKQVENNNFSNLSSVLVACVSFECSDQFKLINSESASEIIIMEALINCRANKFSSFLCLIALSSVLNIPIRSIYPDFGLEKFKKLFNTLIFPFRSIKNQDQNVLNILWCNTDIMSVMQNNNWTPNHFVPIIKKPKLISSNNKNLAIKNDATYPLHFFSPQTETNKKKKLDSAKHVKIQSKINFKKDNAFIELPFEPSVDSKIVKSLDSNSVIIPSYNELNSLYDVSTYLVRGKLLIAGKDDSYLLDMVNKVFCPNSMFVFPISFNTKRSFKFEWLSQFSWLAYSSKEDGAYCLPCTLLGASIPNKSGVLNLVFKPHQEWGNAVRDYRKHEENCVLHEKSMLSFNALLSRCNSKSNVIEVDLNNSCLKLLSDNRKKLVPIIKTIIFLGRNDLAFRGHRDDSKYHPDIGESSTQKVGVGNFIELLNFRVDAGDQILANHLSSSPKNATYISKTTQNQLIDSCGKAIEEVLIKNVKHSIFFSILCDEAVDCSNTEQMSLVLRYVNSNNEICEDFLRFIDCKTGTSGLSLSLNVLNALQEFGLNIQNCRGQGYDGAGCMAGEYKGVASRIKVLNHKAIFVHCASHRLSLVVAAACQVQKVKNLLGQVKEISYFFNLSPKRSNCLKKYLSPNQEKIIDTCRTRWVQKLRGVDVFFDSFIPIIHALEEMGLNESKEYNSETASKSSSFLRLLTDYSFIVSLVITKQLMDFFYAITVTLQTKSFDISQQCFEITNLKNLLLEIKNKIDIYHTEWYAIALSLAKTLDIQEVRPRLCNVQVYRDNYPTNTVCDYFKHSITSPLIEHLINELDNRFPENGMFVYKGLAAVPSTVLSRIQVKKPWKSDFYEFLNFYSSDMPHFTSIHAELDLWELFWKNQLNIPSTVAGTLKSIDMRGFPNIRTAFIILGTIPITTCECERSISVIRRLKTYSRSNMIESRFNSLALMSIHQEIFPDVERVIDIFSKSGVRRLDLAFI</sequence>
<dbReference type="RefSeq" id="XP_065668432.1">
    <property type="nucleotide sequence ID" value="XM_065812360.1"/>
</dbReference>
<dbReference type="InterPro" id="IPR025398">
    <property type="entry name" value="DUF4371"/>
</dbReference>
<dbReference type="Pfam" id="PF14291">
    <property type="entry name" value="DUF4371"/>
    <property type="match status" value="1"/>
</dbReference>
<dbReference type="InterPro" id="IPR008906">
    <property type="entry name" value="HATC_C_dom"/>
</dbReference>
<organism evidence="4 5">
    <name type="scientific">Hydra vulgaris</name>
    <name type="common">Hydra</name>
    <name type="synonym">Hydra attenuata</name>
    <dbReference type="NCBI Taxonomy" id="6087"/>
    <lineage>
        <taxon>Eukaryota</taxon>
        <taxon>Metazoa</taxon>
        <taxon>Cnidaria</taxon>
        <taxon>Hydrozoa</taxon>
        <taxon>Hydroidolina</taxon>
        <taxon>Anthoathecata</taxon>
        <taxon>Aplanulata</taxon>
        <taxon>Hydridae</taxon>
        <taxon>Hydra</taxon>
    </lineage>
</organism>
<feature type="compositionally biased region" description="Polar residues" evidence="1">
    <location>
        <begin position="32"/>
        <end position="46"/>
    </location>
</feature>